<geneLocation type="mitochondrion" evidence="2"/>
<accession>A0A101M2K5</accession>
<evidence type="ECO:0000256" key="1">
    <source>
        <dbReference type="SAM" id="MobiDB-lite"/>
    </source>
</evidence>
<proteinExistence type="predicted"/>
<evidence type="ECO:0000313" key="2">
    <source>
        <dbReference type="EMBL" id="KUM49871.1"/>
    </source>
</evidence>
<reference evidence="2" key="1">
    <citation type="journal article" date="2015" name="Genome Biol. Evol.">
        <title>Organellar Genomes of White Spruce (Picea glauca): Assembly and Annotation.</title>
        <authorList>
            <person name="Jackman S.D."/>
            <person name="Warren R.L."/>
            <person name="Gibb E.A."/>
            <person name="Vandervalk B.P."/>
            <person name="Mohamadi H."/>
            <person name="Chu J."/>
            <person name="Raymond A."/>
            <person name="Pleasance S."/>
            <person name="Coope R."/>
            <person name="Wildung M.R."/>
            <person name="Ritland C.E."/>
            <person name="Bousquet J."/>
            <person name="Jones S.J."/>
            <person name="Bohlmann J."/>
            <person name="Birol I."/>
        </authorList>
    </citation>
    <scope>NUCLEOTIDE SEQUENCE [LARGE SCALE GENOMIC DNA]</scope>
    <source>
        <tissue evidence="2">Flushing bud</tissue>
    </source>
</reference>
<name>A0A101M2K5_PICGL</name>
<dbReference type="AlphaFoldDB" id="A0A101M2K5"/>
<comment type="caution">
    <text evidence="2">The sequence shown here is derived from an EMBL/GenBank/DDBJ whole genome shotgun (WGS) entry which is preliminary data.</text>
</comment>
<keyword evidence="2" id="KW-0496">Mitochondrion</keyword>
<sequence>MRTSPEGSGTLSTGSAPGPGEGKPLLDLSPDMGLVPMLT</sequence>
<protein>
    <submittedName>
        <fullName evidence="2">Uncharacterized protein</fullName>
    </submittedName>
</protein>
<feature type="region of interest" description="Disordered" evidence="1">
    <location>
        <begin position="1"/>
        <end position="39"/>
    </location>
</feature>
<feature type="compositionally biased region" description="Polar residues" evidence="1">
    <location>
        <begin position="1"/>
        <end position="15"/>
    </location>
</feature>
<gene>
    <name evidence="2" type="ORF">ABT39_MTgene3098</name>
</gene>
<dbReference type="EMBL" id="LKAM01000002">
    <property type="protein sequence ID" value="KUM49871.1"/>
    <property type="molecule type" value="Genomic_DNA"/>
</dbReference>
<organism evidence="2">
    <name type="scientific">Picea glauca</name>
    <name type="common">White spruce</name>
    <name type="synonym">Pinus glauca</name>
    <dbReference type="NCBI Taxonomy" id="3330"/>
    <lineage>
        <taxon>Eukaryota</taxon>
        <taxon>Viridiplantae</taxon>
        <taxon>Streptophyta</taxon>
        <taxon>Embryophyta</taxon>
        <taxon>Tracheophyta</taxon>
        <taxon>Spermatophyta</taxon>
        <taxon>Pinopsida</taxon>
        <taxon>Pinidae</taxon>
        <taxon>Conifers I</taxon>
        <taxon>Pinales</taxon>
        <taxon>Pinaceae</taxon>
        <taxon>Picea</taxon>
    </lineage>
</organism>